<dbReference type="HOGENOM" id="CLU_416018_0_0_0"/>
<gene>
    <name evidence="3" type="ORF">U14_00441</name>
</gene>
<feature type="transmembrane region" description="Helical" evidence="1">
    <location>
        <begin position="391"/>
        <end position="409"/>
    </location>
</feature>
<accession>A0A0S6VVU5</accession>
<dbReference type="GO" id="GO:0016829">
    <property type="term" value="F:lyase activity"/>
    <property type="evidence" value="ECO:0007669"/>
    <property type="project" value="UniProtKB-KW"/>
</dbReference>
<sequence>MVYYADWVSEPLEGLKTTIQQRLVKNRKITGQEVKMSGDLLPFLETCAAYTSEPLILILDQFEELFQYHIRSGHLIPFVDQIAQVMNAPDLPVSVVLAMREDFLAELNIFKNRTPGLFENYYRLEQLREPQARDAIQKPVAKFGFQYQPELLDQLIEDLAAREQTPQIGAERPSAPVPDAPRVIEPPYLQIVCQKLWEAEKNNRSNVITLDRYVTLGGTQEIVRAHFEQALAHFSFRQQWLAFEMFRYLVTERGTKMAYRAEDLASDQLLGVDVKELAPILTYLASQDVRVLRAEQRLDHTWYELYHDAFARIIRDWTQTFQTDENRRIYRQITKTAQKWVQTGRDDAALLRGAGLLEANEWRKRNRREALAPEEEEFLRQSFRQHRRNVWLRWGIVAAITIFAVISVVQRQEAVRQSRIALIRTLVAYALQDNIDEDRERAALLAKQAYLLNQQYHGNVQTQIDDALRRIFHTDAIVKEPYSPVLVEQVCQKVKLKTALTKTEWAQLIGNVVPLEPACPELNPTAPLQLRSEPMRANSYMALSLNMADAGGYGKTAHDVPNQFENRGEVIFDRATGLT</sequence>
<protein>
    <submittedName>
        <fullName evidence="3">PBS lyase HEAT-like repeat</fullName>
    </submittedName>
</protein>
<keyword evidence="1" id="KW-1133">Transmembrane helix</keyword>
<dbReference type="Proteomes" id="UP000030700">
    <property type="component" value="Unassembled WGS sequence"/>
</dbReference>
<dbReference type="Pfam" id="PF20703">
    <property type="entry name" value="nSTAND1"/>
    <property type="match status" value="1"/>
</dbReference>
<keyword evidence="3" id="KW-0456">Lyase</keyword>
<dbReference type="STRING" id="1499966.U14_00441"/>
<name>A0A0S6VVU5_9BACT</name>
<evidence type="ECO:0000313" key="3">
    <source>
        <dbReference type="EMBL" id="GAK49222.1"/>
    </source>
</evidence>
<keyword evidence="1" id="KW-0472">Membrane</keyword>
<dbReference type="AlphaFoldDB" id="A0A0S6VVU5"/>
<dbReference type="InterPro" id="IPR049052">
    <property type="entry name" value="nSTAND1"/>
</dbReference>
<dbReference type="EMBL" id="DF820455">
    <property type="protein sequence ID" value="GAK49222.1"/>
    <property type="molecule type" value="Genomic_DNA"/>
</dbReference>
<evidence type="ECO:0000256" key="1">
    <source>
        <dbReference type="SAM" id="Phobius"/>
    </source>
</evidence>
<proteinExistence type="predicted"/>
<keyword evidence="1" id="KW-0812">Transmembrane</keyword>
<feature type="domain" description="Novel STAND NTPase 1" evidence="2">
    <location>
        <begin position="39"/>
        <end position="347"/>
    </location>
</feature>
<organism evidence="3">
    <name type="scientific">Candidatus Moduliflexus flocculans</name>
    <dbReference type="NCBI Taxonomy" id="1499966"/>
    <lineage>
        <taxon>Bacteria</taxon>
        <taxon>Candidatus Moduliflexota</taxon>
        <taxon>Candidatus Moduliflexia</taxon>
        <taxon>Candidatus Moduliflexales</taxon>
        <taxon>Candidatus Moduliflexaceae</taxon>
    </lineage>
</organism>
<evidence type="ECO:0000313" key="4">
    <source>
        <dbReference type="Proteomes" id="UP000030700"/>
    </source>
</evidence>
<evidence type="ECO:0000259" key="2">
    <source>
        <dbReference type="Pfam" id="PF20703"/>
    </source>
</evidence>
<reference evidence="3" key="1">
    <citation type="journal article" date="2015" name="PeerJ">
        <title>First genomic representation of candidate bacterial phylum KSB3 points to enhanced environmental sensing as a trigger of wastewater bulking.</title>
        <authorList>
            <person name="Sekiguchi Y."/>
            <person name="Ohashi A."/>
            <person name="Parks D.H."/>
            <person name="Yamauchi T."/>
            <person name="Tyson G.W."/>
            <person name="Hugenholtz P."/>
        </authorList>
    </citation>
    <scope>NUCLEOTIDE SEQUENCE [LARGE SCALE GENOMIC DNA]</scope>
</reference>
<keyword evidence="4" id="KW-1185">Reference proteome</keyword>